<gene>
    <name evidence="2" type="ORF">NP493_152g04030</name>
</gene>
<accession>A0AAD9UFZ8</accession>
<reference evidence="2" key="1">
    <citation type="journal article" date="2023" name="Mol. Biol. Evol.">
        <title>Third-Generation Sequencing Reveals the Adaptive Role of the Epigenome in Three Deep-Sea Polychaetes.</title>
        <authorList>
            <person name="Perez M."/>
            <person name="Aroh O."/>
            <person name="Sun Y."/>
            <person name="Lan Y."/>
            <person name="Juniper S.K."/>
            <person name="Young C.R."/>
            <person name="Angers B."/>
            <person name="Qian P.Y."/>
        </authorList>
    </citation>
    <scope>NUCLEOTIDE SEQUENCE</scope>
    <source>
        <strain evidence="2">R07B-5</strain>
    </source>
</reference>
<feature type="compositionally biased region" description="Basic and acidic residues" evidence="1">
    <location>
        <begin position="326"/>
        <end position="369"/>
    </location>
</feature>
<keyword evidence="3" id="KW-1185">Reference proteome</keyword>
<evidence type="ECO:0000256" key="1">
    <source>
        <dbReference type="SAM" id="MobiDB-lite"/>
    </source>
</evidence>
<proteinExistence type="predicted"/>
<evidence type="ECO:0000313" key="2">
    <source>
        <dbReference type="EMBL" id="KAK2187880.1"/>
    </source>
</evidence>
<feature type="region of interest" description="Disordered" evidence="1">
    <location>
        <begin position="126"/>
        <end position="403"/>
    </location>
</feature>
<protein>
    <submittedName>
        <fullName evidence="2">Uncharacterized protein</fullName>
    </submittedName>
</protein>
<feature type="compositionally biased region" description="Basic and acidic residues" evidence="1">
    <location>
        <begin position="161"/>
        <end position="182"/>
    </location>
</feature>
<dbReference type="AlphaFoldDB" id="A0AAD9UFZ8"/>
<feature type="compositionally biased region" description="Basic residues" evidence="1">
    <location>
        <begin position="298"/>
        <end position="325"/>
    </location>
</feature>
<comment type="caution">
    <text evidence="2">The sequence shown here is derived from an EMBL/GenBank/DDBJ whole genome shotgun (WGS) entry which is preliminary data.</text>
</comment>
<name>A0AAD9UFZ8_RIDPI</name>
<organism evidence="2 3">
    <name type="scientific">Ridgeia piscesae</name>
    <name type="common">Tubeworm</name>
    <dbReference type="NCBI Taxonomy" id="27915"/>
    <lineage>
        <taxon>Eukaryota</taxon>
        <taxon>Metazoa</taxon>
        <taxon>Spiralia</taxon>
        <taxon>Lophotrochozoa</taxon>
        <taxon>Annelida</taxon>
        <taxon>Polychaeta</taxon>
        <taxon>Sedentaria</taxon>
        <taxon>Canalipalpata</taxon>
        <taxon>Sabellida</taxon>
        <taxon>Siboglinidae</taxon>
        <taxon>Ridgeia</taxon>
    </lineage>
</organism>
<feature type="compositionally biased region" description="Basic and acidic residues" evidence="1">
    <location>
        <begin position="126"/>
        <end position="152"/>
    </location>
</feature>
<feature type="compositionally biased region" description="Low complexity" evidence="1">
    <location>
        <begin position="383"/>
        <end position="402"/>
    </location>
</feature>
<feature type="region of interest" description="Disordered" evidence="1">
    <location>
        <begin position="409"/>
        <end position="428"/>
    </location>
</feature>
<evidence type="ECO:0000313" key="3">
    <source>
        <dbReference type="Proteomes" id="UP001209878"/>
    </source>
</evidence>
<sequence length="580" mass="64538">MSGTGTDLNSPRYRPVKIVRHFNSAGRLASSTSSTTEVKSEPVECHLLELKPVECTVMDVEQSRRKTGELLQMKQEANAVEKYDDSAPEAEVPGPANTSNLIDELFKEFLSIKMETIEAEYEEKLKKEKEEKERREKERQLRLQAKDNHECTNDVSNADGRWLESKEVGNADGRQRESKEVGNADGGQLESKEVGNADGRQLESKEVGNADGRQLESKEVGNADGRWIESKEVGNADRRRPESKEVGNADGRWPESKEVGSADRRRLERKEVGNADGRQLKSKEVGNADGRWLDSKEKSHKSKHKDRSHHKSSKHKSERRSRHGSHWRDSDRDTHSSHWRDSDRDTHSSQEQREEGTNNRVSDTDRRSSQTDSPGALQIDIASDNNTNGLTTTGNSDGNTNTQTIKTDLQTQAESSDTASQNELESSACQVSNKHCIPIVRVVAVKSNKPSTEKDGNDHRGKVVEVSTHLQQDATVRAEKDDSLWDIALSSKGQDAKSDKEPSASQSVFDNANVTVKPQGGFKFGIKISEKSTELISSQNKEEGRYSSLGTVTEVQMLFCEYMADSTICLGSSSRQPDPS</sequence>
<dbReference type="Proteomes" id="UP001209878">
    <property type="component" value="Unassembled WGS sequence"/>
</dbReference>
<feature type="compositionally biased region" description="Basic and acidic residues" evidence="1">
    <location>
        <begin position="190"/>
        <end position="297"/>
    </location>
</feature>
<dbReference type="EMBL" id="JAODUO010000152">
    <property type="protein sequence ID" value="KAK2187880.1"/>
    <property type="molecule type" value="Genomic_DNA"/>
</dbReference>